<organism evidence="1 2">
    <name type="scientific">Desmophyllum pertusum</name>
    <dbReference type="NCBI Taxonomy" id="174260"/>
    <lineage>
        <taxon>Eukaryota</taxon>
        <taxon>Metazoa</taxon>
        <taxon>Cnidaria</taxon>
        <taxon>Anthozoa</taxon>
        <taxon>Hexacorallia</taxon>
        <taxon>Scleractinia</taxon>
        <taxon>Caryophylliina</taxon>
        <taxon>Caryophylliidae</taxon>
        <taxon>Desmophyllum</taxon>
    </lineage>
</organism>
<protein>
    <submittedName>
        <fullName evidence="1">Uncharacterized protein</fullName>
    </submittedName>
</protein>
<reference evidence="1" key="1">
    <citation type="submission" date="2023-01" db="EMBL/GenBank/DDBJ databases">
        <title>Genome assembly of the deep-sea coral Lophelia pertusa.</title>
        <authorList>
            <person name="Herrera S."/>
            <person name="Cordes E."/>
        </authorList>
    </citation>
    <scope>NUCLEOTIDE SEQUENCE</scope>
    <source>
        <strain evidence="1">USNM1676648</strain>
        <tissue evidence="1">Polyp</tissue>
    </source>
</reference>
<feature type="non-terminal residue" evidence="1">
    <location>
        <position position="261"/>
    </location>
</feature>
<evidence type="ECO:0000313" key="2">
    <source>
        <dbReference type="Proteomes" id="UP001163046"/>
    </source>
</evidence>
<sequence length="261" mass="30829">MSVMKKWKVMNRTQKNIQDLTDEVMTTFALQHPIMFDKYNICEIMFQPSKLSKFTIENAAGDLYRPRTRYIVNNHHAQAAVVSRMYILKPEICCSMKFCFILKEWFAFARFRRYGATYRIFVQSMPSFHKNDTNIRFKDIKVPGKCQFPENTNSSECCSIINITAEYSEKKIHLKWLMPLQDQCQEIKTFIIHWNNIQKPEECHGYKIIKGKYEYIIALEKEECAQFNYSIKLSGKINETETKVFTETVLIPQKKTLPPTP</sequence>
<evidence type="ECO:0000313" key="1">
    <source>
        <dbReference type="EMBL" id="KAJ7377726.1"/>
    </source>
</evidence>
<accession>A0A9X0CW41</accession>
<dbReference type="Proteomes" id="UP001163046">
    <property type="component" value="Unassembled WGS sequence"/>
</dbReference>
<keyword evidence="2" id="KW-1185">Reference proteome</keyword>
<dbReference type="AlphaFoldDB" id="A0A9X0CW41"/>
<dbReference type="EMBL" id="MU826374">
    <property type="protein sequence ID" value="KAJ7377726.1"/>
    <property type="molecule type" value="Genomic_DNA"/>
</dbReference>
<name>A0A9X0CW41_9CNID</name>
<gene>
    <name evidence="1" type="ORF">OS493_027289</name>
</gene>
<comment type="caution">
    <text evidence="1">The sequence shown here is derived from an EMBL/GenBank/DDBJ whole genome shotgun (WGS) entry which is preliminary data.</text>
</comment>
<dbReference type="OrthoDB" id="5976764at2759"/>
<proteinExistence type="predicted"/>